<accession>A0A7L5BVK8</accession>
<evidence type="ECO:0000256" key="1">
    <source>
        <dbReference type="SAM" id="MobiDB-lite"/>
    </source>
</evidence>
<gene>
    <name evidence="3" type="ORF">G5B40_13575</name>
</gene>
<dbReference type="EMBL" id="CP049056">
    <property type="protein sequence ID" value="QIE56400.1"/>
    <property type="molecule type" value="Genomic_DNA"/>
</dbReference>
<dbReference type="KEGG" id="hdh:G5B40_13575"/>
<keyword evidence="4" id="KW-1185">Reference proteome</keyword>
<name>A0A7L5BVK8_9RHOB</name>
<sequence length="507" mass="56132">MRGGARGFARRCWTLGILIPLSACAPEPKAPNLDTLYDSAASFESQERNPVISIPGTLGSRLVDTESGVVVWGGANGLSVDPDDPENARLIALPIGEGDERLRELRDNLRPDGVLRVARASILGIPVELDIYRGVIETLIAGGFDFRETREEEKTEREINLDSFEFPYDWRRDIVEAASDLDYFVKRKNEQVRETRRSVFGGDPKPVTFDLIAHSMGGLVARYYLMYGGADLPEDGSLPEVTWAGAKNVNRAIFIAPPNTGSVLSFENLVNGKTLGPFQPTYEPALLGTHVSTYELFPRDRHRRVKIKGSDEFVSLFDVDMWDRYEWGILNPSQDPVLKILMPDEPTAASRRARAKRHLAKILARAEQFQRAMDRPVDVPEWLDLYLVVGGGFETPAAVEFDPENGHVDIVKLEEGDGVVLRASSLLDERQDGDYALGLRSPVQYRSVLLLPEEHVDITKSAVFGDNLLFWLLEAPRVGDQLAQPKRLSLAGAPSSGDAATSPPAEK</sequence>
<proteinExistence type="predicted"/>
<dbReference type="InterPro" id="IPR003386">
    <property type="entry name" value="LACT/PDAT_acylTrfase"/>
</dbReference>
<feature type="chain" id="PRO_5029766904" evidence="2">
    <location>
        <begin position="26"/>
        <end position="507"/>
    </location>
</feature>
<dbReference type="PANTHER" id="PTHR11440">
    <property type="entry name" value="LECITHIN-CHOLESTEROL ACYLTRANSFERASE-RELATED"/>
    <property type="match status" value="1"/>
</dbReference>
<keyword evidence="3" id="KW-0378">Hydrolase</keyword>
<dbReference type="AlphaFoldDB" id="A0A7L5BVK8"/>
<organism evidence="3 4">
    <name type="scientific">Pikeienuella piscinae</name>
    <dbReference type="NCBI Taxonomy" id="2748098"/>
    <lineage>
        <taxon>Bacteria</taxon>
        <taxon>Pseudomonadati</taxon>
        <taxon>Pseudomonadota</taxon>
        <taxon>Alphaproteobacteria</taxon>
        <taxon>Rhodobacterales</taxon>
        <taxon>Paracoccaceae</taxon>
        <taxon>Pikeienuella</taxon>
    </lineage>
</organism>
<dbReference type="GO" id="GO:0006629">
    <property type="term" value="P:lipid metabolic process"/>
    <property type="evidence" value="ECO:0007669"/>
    <property type="project" value="InterPro"/>
</dbReference>
<feature type="signal peptide" evidence="2">
    <location>
        <begin position="1"/>
        <end position="25"/>
    </location>
</feature>
<dbReference type="Proteomes" id="UP000503336">
    <property type="component" value="Chromosome"/>
</dbReference>
<dbReference type="Pfam" id="PF02450">
    <property type="entry name" value="LCAT"/>
    <property type="match status" value="1"/>
</dbReference>
<dbReference type="GO" id="GO:0008374">
    <property type="term" value="F:O-acyltransferase activity"/>
    <property type="evidence" value="ECO:0007669"/>
    <property type="project" value="InterPro"/>
</dbReference>
<feature type="region of interest" description="Disordered" evidence="1">
    <location>
        <begin position="488"/>
        <end position="507"/>
    </location>
</feature>
<dbReference type="InterPro" id="IPR029058">
    <property type="entry name" value="AB_hydrolase_fold"/>
</dbReference>
<dbReference type="GO" id="GO:0016787">
    <property type="term" value="F:hydrolase activity"/>
    <property type="evidence" value="ECO:0007669"/>
    <property type="project" value="UniProtKB-KW"/>
</dbReference>
<evidence type="ECO:0000256" key="2">
    <source>
        <dbReference type="SAM" id="SignalP"/>
    </source>
</evidence>
<protein>
    <submittedName>
        <fullName evidence="3">Alpha/beta fold hydrolase</fullName>
    </submittedName>
</protein>
<dbReference type="SUPFAM" id="SSF53474">
    <property type="entry name" value="alpha/beta-Hydrolases"/>
    <property type="match status" value="1"/>
</dbReference>
<dbReference type="RefSeq" id="WP_165099598.1">
    <property type="nucleotide sequence ID" value="NZ_CP049056.1"/>
</dbReference>
<dbReference type="Gene3D" id="3.40.50.1820">
    <property type="entry name" value="alpha/beta hydrolase"/>
    <property type="match status" value="1"/>
</dbReference>
<reference evidence="3 4" key="1">
    <citation type="submission" date="2020-02" db="EMBL/GenBank/DDBJ databases">
        <title>complete genome sequence of Rhodobacteraceae bacterium.</title>
        <authorList>
            <person name="Park J."/>
            <person name="Kim Y.-S."/>
            <person name="Kim K.-H."/>
        </authorList>
    </citation>
    <scope>NUCLEOTIDE SEQUENCE [LARGE SCALE GENOMIC DNA]</scope>
    <source>
        <strain evidence="3 4">RR4-56</strain>
    </source>
</reference>
<keyword evidence="2" id="KW-0732">Signal</keyword>
<evidence type="ECO:0000313" key="4">
    <source>
        <dbReference type="Proteomes" id="UP000503336"/>
    </source>
</evidence>
<evidence type="ECO:0000313" key="3">
    <source>
        <dbReference type="EMBL" id="QIE56400.1"/>
    </source>
</evidence>